<protein>
    <submittedName>
        <fullName evidence="2">L-carnitine dehydratase/bile acid-inducible protein F</fullName>
    </submittedName>
</protein>
<dbReference type="RefSeq" id="WP_014749258.1">
    <property type="nucleotide sequence ID" value="NC_017964.1"/>
</dbReference>
<dbReference type="Gene3D" id="3.30.1540.10">
    <property type="entry name" value="formyl-coa transferase, domain 3"/>
    <property type="match status" value="1"/>
</dbReference>
<dbReference type="Pfam" id="PF02515">
    <property type="entry name" value="CoA_transf_3"/>
    <property type="match status" value="1"/>
</dbReference>
<reference evidence="3" key="2">
    <citation type="journal article" date="2013" name="PLoS ONE">
        <title>Genome implosion elicits host-confinement in Alcaligenaceae: evidence from the comparative genomics of Tetrathiobacter kashmirensis, a pathogen in the making.</title>
        <authorList>
            <person name="Ghosh W."/>
            <person name="Alam M."/>
            <person name="Roy C."/>
            <person name="Pyne P."/>
            <person name="George A."/>
            <person name="Chakraborty R."/>
            <person name="Majumder S."/>
            <person name="Agarwal A."/>
            <person name="Chakraborty S."/>
            <person name="Majumdar S."/>
            <person name="Gupta S.K."/>
        </authorList>
    </citation>
    <scope>NUCLEOTIDE SEQUENCE [LARGE SCALE GENOMIC DNA]</scope>
    <source>
        <strain evidence="3">WT001</strain>
    </source>
</reference>
<gene>
    <name evidence="2" type="ordered locus">TKWG_02725</name>
</gene>
<dbReference type="PANTHER" id="PTHR48207:SF3">
    <property type="entry name" value="SUCCINATE--HYDROXYMETHYLGLUTARATE COA-TRANSFERASE"/>
    <property type="match status" value="1"/>
</dbReference>
<dbReference type="EMBL" id="CP003555">
    <property type="protein sequence ID" value="AFK61167.1"/>
    <property type="molecule type" value="Genomic_DNA"/>
</dbReference>
<name>I3U829_ADVKW</name>
<dbReference type="InterPro" id="IPR044855">
    <property type="entry name" value="CoA-Trfase_III_dom3_sf"/>
</dbReference>
<keyword evidence="3" id="KW-1185">Reference proteome</keyword>
<sequence length="396" mass="43083">MRPLQGIRILDLSKVLAGPLCAQYLGDLGADVIKVEPPGSGDETRGWLPQKDGESASFMAVNHNKRGLALDLKSPEGKQIVRELVARADVVIQGFGAGTAQRLGVDYQSLRDINPNLIYCEISGYGRDGPWGEEPGYDVMLQAFSGMISTIGQKEGPAARVSFSPVDLGTGLHAVSGILAAVLHKKNTGQGGYIEVSLLDTAMGFMGYMSHNYWFSGVTPSRMGTAHPSLCPYQVFRTQDGELMLGVGNDRLWQRFCQEAGLTQYAEDPDFSTNAQRVNRFEQTCALVQEVLNQDTTQSWLLRLRRAGVPVAPLHTLDQALSHEQVQARNIVVQSKHPKLGDLRHIAYPVTFNNEPRGVSRTPPLLGQHTSEILEEIGYTTDAIAGLAEKGVVGCV</sequence>
<dbReference type="PANTHER" id="PTHR48207">
    <property type="entry name" value="SUCCINATE--HYDROXYMETHYLGLUTARATE COA-TRANSFERASE"/>
    <property type="match status" value="1"/>
</dbReference>
<keyword evidence="1" id="KW-0808">Transferase</keyword>
<dbReference type="AlphaFoldDB" id="I3U829"/>
<dbReference type="HOGENOM" id="CLU_033975_0_0_4"/>
<dbReference type="GO" id="GO:0008410">
    <property type="term" value="F:CoA-transferase activity"/>
    <property type="evidence" value="ECO:0007669"/>
    <property type="project" value="TreeGrafter"/>
</dbReference>
<dbReference type="Gene3D" id="3.40.50.10540">
    <property type="entry name" value="Crotonobetainyl-coa:carnitine coa-transferase, domain 1"/>
    <property type="match status" value="1"/>
</dbReference>
<evidence type="ECO:0000313" key="2">
    <source>
        <dbReference type="EMBL" id="AFK61167.1"/>
    </source>
</evidence>
<organism evidence="2 3">
    <name type="scientific">Advenella kashmirensis (strain DSM 17095 / LMG 22695 / WT001)</name>
    <name type="common">Tetrathiobacter kashmirensis</name>
    <dbReference type="NCBI Taxonomy" id="1036672"/>
    <lineage>
        <taxon>Bacteria</taxon>
        <taxon>Pseudomonadati</taxon>
        <taxon>Pseudomonadota</taxon>
        <taxon>Betaproteobacteria</taxon>
        <taxon>Burkholderiales</taxon>
        <taxon>Alcaligenaceae</taxon>
    </lineage>
</organism>
<dbReference type="STRING" id="1036672.TKWG_02725"/>
<dbReference type="InterPro" id="IPR050483">
    <property type="entry name" value="CoA-transferase_III_domain"/>
</dbReference>
<reference evidence="2 3" key="1">
    <citation type="journal article" date="2011" name="J. Bacteriol.">
        <title>Whole-genome shotgun sequencing of the sulfur-oxidizing chemoautotroph Tetrathiobacter kashmirensis.</title>
        <authorList>
            <person name="Ghosh W."/>
            <person name="George A."/>
            <person name="Agarwal A."/>
            <person name="Raj P."/>
            <person name="Alam M."/>
            <person name="Pyne P."/>
            <person name="Das Gupta S.K."/>
        </authorList>
    </citation>
    <scope>NUCLEOTIDE SEQUENCE [LARGE SCALE GENOMIC DNA]</scope>
    <source>
        <strain evidence="2 3">WT001</strain>
    </source>
</reference>
<evidence type="ECO:0000313" key="3">
    <source>
        <dbReference type="Proteomes" id="UP000005267"/>
    </source>
</evidence>
<dbReference type="InterPro" id="IPR023606">
    <property type="entry name" value="CoA-Trfase_III_dom_1_sf"/>
</dbReference>
<dbReference type="OrthoDB" id="5294844at2"/>
<dbReference type="Proteomes" id="UP000005267">
    <property type="component" value="Chromosome"/>
</dbReference>
<proteinExistence type="predicted"/>
<dbReference type="KEGG" id="aka:TKWG_02725"/>
<dbReference type="SUPFAM" id="SSF89796">
    <property type="entry name" value="CoA-transferase family III (CaiB/BaiF)"/>
    <property type="match status" value="1"/>
</dbReference>
<dbReference type="InterPro" id="IPR003673">
    <property type="entry name" value="CoA-Trfase_fam_III"/>
</dbReference>
<evidence type="ECO:0000256" key="1">
    <source>
        <dbReference type="ARBA" id="ARBA00022679"/>
    </source>
</evidence>
<accession>I3U829</accession>